<evidence type="ECO:0000313" key="2">
    <source>
        <dbReference type="EMBL" id="KAL0294950.1"/>
    </source>
</evidence>
<proteinExistence type="predicted"/>
<reference evidence="2" key="1">
    <citation type="submission" date="2020-06" db="EMBL/GenBank/DDBJ databases">
        <authorList>
            <person name="Li T."/>
            <person name="Hu X."/>
            <person name="Zhang T."/>
            <person name="Song X."/>
            <person name="Zhang H."/>
            <person name="Dai N."/>
            <person name="Sheng W."/>
            <person name="Hou X."/>
            <person name="Wei L."/>
        </authorList>
    </citation>
    <scope>NUCLEOTIDE SEQUENCE</scope>
    <source>
        <strain evidence="2">G02</strain>
        <tissue evidence="2">Leaf</tissue>
    </source>
</reference>
<comment type="caution">
    <text evidence="2">The sequence shown here is derived from an EMBL/GenBank/DDBJ whole genome shotgun (WGS) entry which is preliminary data.</text>
</comment>
<evidence type="ECO:0000256" key="1">
    <source>
        <dbReference type="SAM" id="MobiDB-lite"/>
    </source>
</evidence>
<dbReference type="EMBL" id="JACGWJ010000109">
    <property type="protein sequence ID" value="KAL0294950.1"/>
    <property type="molecule type" value="Genomic_DNA"/>
</dbReference>
<accession>A0AAW2JK73</accession>
<reference evidence="2" key="2">
    <citation type="journal article" date="2024" name="Plant">
        <title>Genomic evolution and insights into agronomic trait innovations of Sesamum species.</title>
        <authorList>
            <person name="Miao H."/>
            <person name="Wang L."/>
            <person name="Qu L."/>
            <person name="Liu H."/>
            <person name="Sun Y."/>
            <person name="Le M."/>
            <person name="Wang Q."/>
            <person name="Wei S."/>
            <person name="Zheng Y."/>
            <person name="Lin W."/>
            <person name="Duan Y."/>
            <person name="Cao H."/>
            <person name="Xiong S."/>
            <person name="Wang X."/>
            <person name="Wei L."/>
            <person name="Li C."/>
            <person name="Ma Q."/>
            <person name="Ju M."/>
            <person name="Zhao R."/>
            <person name="Li G."/>
            <person name="Mu C."/>
            <person name="Tian Q."/>
            <person name="Mei H."/>
            <person name="Zhang T."/>
            <person name="Gao T."/>
            <person name="Zhang H."/>
        </authorList>
    </citation>
    <scope>NUCLEOTIDE SEQUENCE</scope>
    <source>
        <strain evidence="2">G02</strain>
    </source>
</reference>
<sequence length="56" mass="6211">MVMIEKLMWPAVVGGKNKGRVFSLGSEAHFSDRIYRSPSPPPPPSTNPIVEDHRPP</sequence>
<protein>
    <submittedName>
        <fullName evidence="2">Uncharacterized protein</fullName>
    </submittedName>
</protein>
<gene>
    <name evidence="2" type="ORF">Sradi_6859200</name>
</gene>
<feature type="region of interest" description="Disordered" evidence="1">
    <location>
        <begin position="32"/>
        <end position="56"/>
    </location>
</feature>
<dbReference type="AlphaFoldDB" id="A0AAW2JK73"/>
<organism evidence="2">
    <name type="scientific">Sesamum radiatum</name>
    <name type="common">Black benniseed</name>
    <dbReference type="NCBI Taxonomy" id="300843"/>
    <lineage>
        <taxon>Eukaryota</taxon>
        <taxon>Viridiplantae</taxon>
        <taxon>Streptophyta</taxon>
        <taxon>Embryophyta</taxon>
        <taxon>Tracheophyta</taxon>
        <taxon>Spermatophyta</taxon>
        <taxon>Magnoliopsida</taxon>
        <taxon>eudicotyledons</taxon>
        <taxon>Gunneridae</taxon>
        <taxon>Pentapetalae</taxon>
        <taxon>asterids</taxon>
        <taxon>lamiids</taxon>
        <taxon>Lamiales</taxon>
        <taxon>Pedaliaceae</taxon>
        <taxon>Sesamum</taxon>
    </lineage>
</organism>
<name>A0AAW2JK73_SESRA</name>